<evidence type="ECO:0000313" key="4">
    <source>
        <dbReference type="EMBL" id="RCX05277.1"/>
    </source>
</evidence>
<dbReference type="InterPro" id="IPR001753">
    <property type="entry name" value="Enoyl-CoA_hydra/iso"/>
</dbReference>
<evidence type="ECO:0000313" key="5">
    <source>
        <dbReference type="Proteomes" id="UP000253517"/>
    </source>
</evidence>
<dbReference type="SUPFAM" id="SSF52096">
    <property type="entry name" value="ClpP/crotonase"/>
    <property type="match status" value="1"/>
</dbReference>
<gene>
    <name evidence="4" type="ORF">DES35_101562</name>
</gene>
<evidence type="ECO:0000256" key="3">
    <source>
        <dbReference type="RuleBase" id="RU003707"/>
    </source>
</evidence>
<accession>A0A369AB26</accession>
<reference evidence="4 5" key="1">
    <citation type="submission" date="2018-07" db="EMBL/GenBank/DDBJ databases">
        <title>Genomic Encyclopedia of Type Strains, Phase IV (KMG-IV): sequencing the most valuable type-strain genomes for metagenomic binning, comparative biology and taxonomic classification.</title>
        <authorList>
            <person name="Goeker M."/>
        </authorList>
    </citation>
    <scope>NUCLEOTIDE SEQUENCE [LARGE SCALE GENOMIC DNA]</scope>
    <source>
        <strain evidence="4 5">DSM 21410</strain>
    </source>
</reference>
<dbReference type="Proteomes" id="UP000253517">
    <property type="component" value="Unassembled WGS sequence"/>
</dbReference>
<evidence type="ECO:0000256" key="2">
    <source>
        <dbReference type="ARBA" id="ARBA00023239"/>
    </source>
</evidence>
<proteinExistence type="inferred from homology"/>
<comment type="similarity">
    <text evidence="1 3">Belongs to the enoyl-CoA hydratase/isomerase family.</text>
</comment>
<dbReference type="InterPro" id="IPR018376">
    <property type="entry name" value="Enoyl-CoA_hyd/isom_CS"/>
</dbReference>
<dbReference type="GO" id="GO:0006635">
    <property type="term" value="P:fatty acid beta-oxidation"/>
    <property type="evidence" value="ECO:0007669"/>
    <property type="project" value="TreeGrafter"/>
</dbReference>
<dbReference type="PANTHER" id="PTHR11941">
    <property type="entry name" value="ENOYL-COA HYDRATASE-RELATED"/>
    <property type="match status" value="1"/>
</dbReference>
<name>A0A369AB26_9FLAO</name>
<sequence>MELINLIIQKSDRYALVTINRPEKLNALNTSTIQELHTVLQELVDDKEVRVVVLTGAGHKAFVAGADIAEFASFGVEEGMNLASKGQELLFDFIANYPKPVIAAVNGYALGGGLELAMACHMRIASNNAKLGLPEVTLGLIPGYGGTQRLAQLVGKGKALEMILTASMISADEALSWGLVNKVTSQEELLDMAIEVAAAMAKNSSSALAAAIRAVNAGYAFEKDGLKKEIEEFGKCFGTPDFVEGTAAFLEKRKPNFS</sequence>
<dbReference type="RefSeq" id="WP_114365727.1">
    <property type="nucleotide sequence ID" value="NZ_BHZF01000001.1"/>
</dbReference>
<dbReference type="Gene3D" id="3.90.226.10">
    <property type="entry name" value="2-enoyl-CoA Hydratase, Chain A, domain 1"/>
    <property type="match status" value="1"/>
</dbReference>
<organism evidence="4 5">
    <name type="scientific">Schleiferia thermophila</name>
    <dbReference type="NCBI Taxonomy" id="884107"/>
    <lineage>
        <taxon>Bacteria</taxon>
        <taxon>Pseudomonadati</taxon>
        <taxon>Bacteroidota</taxon>
        <taxon>Flavobacteriia</taxon>
        <taxon>Flavobacteriales</taxon>
        <taxon>Schleiferiaceae</taxon>
        <taxon>Schleiferia</taxon>
    </lineage>
</organism>
<keyword evidence="5" id="KW-1185">Reference proteome</keyword>
<dbReference type="InterPro" id="IPR029045">
    <property type="entry name" value="ClpP/crotonase-like_dom_sf"/>
</dbReference>
<dbReference type="CDD" id="cd06558">
    <property type="entry name" value="crotonase-like"/>
    <property type="match status" value="1"/>
</dbReference>
<keyword evidence="2" id="KW-0456">Lyase</keyword>
<dbReference type="AlphaFoldDB" id="A0A369AB26"/>
<dbReference type="FunFam" id="3.90.226.10:FF:000009">
    <property type="entry name" value="Carnitinyl-CoA dehydratase"/>
    <property type="match status" value="1"/>
</dbReference>
<dbReference type="PROSITE" id="PS00166">
    <property type="entry name" value="ENOYL_COA_HYDRATASE"/>
    <property type="match status" value="1"/>
</dbReference>
<evidence type="ECO:0000256" key="1">
    <source>
        <dbReference type="ARBA" id="ARBA00005254"/>
    </source>
</evidence>
<dbReference type="GO" id="GO:0016829">
    <property type="term" value="F:lyase activity"/>
    <property type="evidence" value="ECO:0007669"/>
    <property type="project" value="UniProtKB-KW"/>
</dbReference>
<comment type="caution">
    <text evidence="4">The sequence shown here is derived from an EMBL/GenBank/DDBJ whole genome shotgun (WGS) entry which is preliminary data.</text>
</comment>
<dbReference type="EMBL" id="QPJS01000001">
    <property type="protein sequence ID" value="RCX05277.1"/>
    <property type="molecule type" value="Genomic_DNA"/>
</dbReference>
<protein>
    <submittedName>
        <fullName evidence="4">Enoyl-CoA hydratase</fullName>
    </submittedName>
</protein>
<dbReference type="Pfam" id="PF00378">
    <property type="entry name" value="ECH_1"/>
    <property type="match status" value="1"/>
</dbReference>
<dbReference type="PANTHER" id="PTHR11941:SF54">
    <property type="entry name" value="ENOYL-COA HYDRATASE, MITOCHONDRIAL"/>
    <property type="match status" value="1"/>
</dbReference>